<protein>
    <recommendedName>
        <fullName evidence="3">YbjN domain-containing protein</fullName>
    </recommendedName>
</protein>
<dbReference type="SUPFAM" id="SSF69635">
    <property type="entry name" value="Type III secretory system chaperone-like"/>
    <property type="match status" value="1"/>
</dbReference>
<dbReference type="RefSeq" id="WP_378269136.1">
    <property type="nucleotide sequence ID" value="NZ_JBHUKR010000021.1"/>
</dbReference>
<gene>
    <name evidence="1" type="ORF">ACFSXZ_31470</name>
</gene>
<keyword evidence="2" id="KW-1185">Reference proteome</keyword>
<evidence type="ECO:0000313" key="2">
    <source>
        <dbReference type="Proteomes" id="UP001597417"/>
    </source>
</evidence>
<accession>A0ABW5G1T7</accession>
<reference evidence="2" key="1">
    <citation type="journal article" date="2019" name="Int. J. Syst. Evol. Microbiol.">
        <title>The Global Catalogue of Microorganisms (GCM) 10K type strain sequencing project: providing services to taxonomists for standard genome sequencing and annotation.</title>
        <authorList>
            <consortium name="The Broad Institute Genomics Platform"/>
            <consortium name="The Broad Institute Genome Sequencing Center for Infectious Disease"/>
            <person name="Wu L."/>
            <person name="Ma J."/>
        </authorList>
    </citation>
    <scope>NUCLEOTIDE SEQUENCE [LARGE SCALE GENOMIC DNA]</scope>
    <source>
        <strain evidence="2">CGMCC 4.7645</strain>
    </source>
</reference>
<name>A0ABW5G1T7_9PSEU</name>
<dbReference type="EMBL" id="JBHUKR010000021">
    <property type="protein sequence ID" value="MFD2420859.1"/>
    <property type="molecule type" value="Genomic_DNA"/>
</dbReference>
<dbReference type="Proteomes" id="UP001597417">
    <property type="component" value="Unassembled WGS sequence"/>
</dbReference>
<comment type="caution">
    <text evidence="1">The sequence shown here is derived from an EMBL/GenBank/DDBJ whole genome shotgun (WGS) entry which is preliminary data.</text>
</comment>
<dbReference type="Gene3D" id="3.30.1460.10">
    <property type="match status" value="1"/>
</dbReference>
<sequence>MAAWRDLMTFIRRVYEVVRFEPDEVRILVRYGSDPEDQDSRVQTVVVAREVLDDGSEWVQLATPFAVVDQVDLAEVLEEIATTTVVGGVVIMGDYVVLRHSLPLVNLDYNEFSDPLELLAGAGDELERKFTGHDDY</sequence>
<evidence type="ECO:0008006" key="3">
    <source>
        <dbReference type="Google" id="ProtNLM"/>
    </source>
</evidence>
<organism evidence="1 2">
    <name type="scientific">Amycolatopsis pigmentata</name>
    <dbReference type="NCBI Taxonomy" id="450801"/>
    <lineage>
        <taxon>Bacteria</taxon>
        <taxon>Bacillati</taxon>
        <taxon>Actinomycetota</taxon>
        <taxon>Actinomycetes</taxon>
        <taxon>Pseudonocardiales</taxon>
        <taxon>Pseudonocardiaceae</taxon>
        <taxon>Amycolatopsis</taxon>
    </lineage>
</organism>
<proteinExistence type="predicted"/>
<evidence type="ECO:0000313" key="1">
    <source>
        <dbReference type="EMBL" id="MFD2420859.1"/>
    </source>
</evidence>